<dbReference type="SUPFAM" id="SSF54236">
    <property type="entry name" value="Ubiquitin-like"/>
    <property type="match status" value="1"/>
</dbReference>
<feature type="region of interest" description="Disordered" evidence="2">
    <location>
        <begin position="151"/>
        <end position="182"/>
    </location>
</feature>
<dbReference type="EMBL" id="CAJPEX010000032">
    <property type="protein sequence ID" value="CAG0912613.1"/>
    <property type="molecule type" value="Genomic_DNA"/>
</dbReference>
<evidence type="ECO:0000256" key="1">
    <source>
        <dbReference type="PROSITE-ProRule" id="PRU00290"/>
    </source>
</evidence>
<organism evidence="6">
    <name type="scientific">Notodromas monacha</name>
    <dbReference type="NCBI Taxonomy" id="399045"/>
    <lineage>
        <taxon>Eukaryota</taxon>
        <taxon>Metazoa</taxon>
        <taxon>Ecdysozoa</taxon>
        <taxon>Arthropoda</taxon>
        <taxon>Crustacea</taxon>
        <taxon>Oligostraca</taxon>
        <taxon>Ostracoda</taxon>
        <taxon>Podocopa</taxon>
        <taxon>Podocopida</taxon>
        <taxon>Cypridocopina</taxon>
        <taxon>Cypridoidea</taxon>
        <taxon>Cyprididae</taxon>
        <taxon>Notodromas</taxon>
    </lineage>
</organism>
<dbReference type="PROSITE" id="PS50892">
    <property type="entry name" value="V_SNARE"/>
    <property type="match status" value="1"/>
</dbReference>
<reference evidence="6" key="1">
    <citation type="submission" date="2020-11" db="EMBL/GenBank/DDBJ databases">
        <authorList>
            <person name="Tran Van P."/>
        </authorList>
    </citation>
    <scope>NUCLEOTIDE SEQUENCE</scope>
</reference>
<dbReference type="PROSITE" id="PS50030">
    <property type="entry name" value="UBA"/>
    <property type="match status" value="1"/>
</dbReference>
<dbReference type="AlphaFoldDB" id="A0A7R9BD84"/>
<evidence type="ECO:0000259" key="3">
    <source>
        <dbReference type="PROSITE" id="PS50030"/>
    </source>
</evidence>
<dbReference type="InterPro" id="IPR009060">
    <property type="entry name" value="UBA-like_sf"/>
</dbReference>
<dbReference type="InterPro" id="IPR029071">
    <property type="entry name" value="Ubiquitin-like_domsf"/>
</dbReference>
<dbReference type="CDD" id="cd15870">
    <property type="entry name" value="R-SNARE_VAMP2"/>
    <property type="match status" value="1"/>
</dbReference>
<dbReference type="InterPro" id="IPR042855">
    <property type="entry name" value="V_SNARE_CC"/>
</dbReference>
<dbReference type="Pfam" id="PF00240">
    <property type="entry name" value="ubiquitin"/>
    <property type="match status" value="1"/>
</dbReference>
<feature type="region of interest" description="Disordered" evidence="2">
    <location>
        <begin position="89"/>
        <end position="108"/>
    </location>
</feature>
<dbReference type="PANTHER" id="PTHR45701">
    <property type="entry name" value="SYNAPTOBREVIN FAMILY MEMBER"/>
    <property type="match status" value="1"/>
</dbReference>
<evidence type="ECO:0000313" key="7">
    <source>
        <dbReference type="Proteomes" id="UP000678499"/>
    </source>
</evidence>
<dbReference type="Pfam" id="PF00957">
    <property type="entry name" value="Synaptobrevin"/>
    <property type="match status" value="1"/>
</dbReference>
<dbReference type="GO" id="GO:0016192">
    <property type="term" value="P:vesicle-mediated transport"/>
    <property type="evidence" value="ECO:0007669"/>
    <property type="project" value="InterPro"/>
</dbReference>
<dbReference type="EMBL" id="OA882069">
    <property type="protein sequence ID" value="CAD7272461.1"/>
    <property type="molecule type" value="Genomic_DNA"/>
</dbReference>
<dbReference type="GO" id="GO:0043161">
    <property type="term" value="P:proteasome-mediated ubiquitin-dependent protein catabolic process"/>
    <property type="evidence" value="ECO:0007669"/>
    <property type="project" value="InterPro"/>
</dbReference>
<dbReference type="GO" id="GO:0003684">
    <property type="term" value="F:damaged DNA binding"/>
    <property type="evidence" value="ECO:0007669"/>
    <property type="project" value="InterPro"/>
</dbReference>
<proteinExistence type="predicted"/>
<gene>
    <name evidence="6" type="ORF">NMOB1V02_LOCUS391</name>
</gene>
<dbReference type="InterPro" id="IPR015940">
    <property type="entry name" value="UBA"/>
</dbReference>
<dbReference type="Gene3D" id="3.10.20.90">
    <property type="entry name" value="Phosphatidylinositol 3-kinase Catalytic Subunit, Chain A, domain 1"/>
    <property type="match status" value="1"/>
</dbReference>
<dbReference type="Gene3D" id="1.10.8.10">
    <property type="entry name" value="DNA helicase RuvA subunit, C-terminal domain"/>
    <property type="match status" value="1"/>
</dbReference>
<dbReference type="SUPFAM" id="SSF46934">
    <property type="entry name" value="UBA-like"/>
    <property type="match status" value="1"/>
</dbReference>
<dbReference type="SUPFAM" id="SSF101238">
    <property type="entry name" value="XPC-binding domain"/>
    <property type="match status" value="1"/>
</dbReference>
<dbReference type="PRINTS" id="PR00219">
    <property type="entry name" value="SYNAPTOBREVN"/>
</dbReference>
<dbReference type="GO" id="GO:0006289">
    <property type="term" value="P:nucleotide-excision repair"/>
    <property type="evidence" value="ECO:0007669"/>
    <property type="project" value="InterPro"/>
</dbReference>
<dbReference type="SMART" id="SM00213">
    <property type="entry name" value="UBQ"/>
    <property type="match status" value="1"/>
</dbReference>
<feature type="domain" description="UBA" evidence="3">
    <location>
        <begin position="184"/>
        <end position="225"/>
    </location>
</feature>
<evidence type="ECO:0000256" key="2">
    <source>
        <dbReference type="SAM" id="MobiDB-lite"/>
    </source>
</evidence>
<dbReference type="InterPro" id="IPR000626">
    <property type="entry name" value="Ubiquitin-like_dom"/>
</dbReference>
<dbReference type="OrthoDB" id="190375at2759"/>
<keyword evidence="7" id="KW-1185">Reference proteome</keyword>
<dbReference type="FunFam" id="1.10.8.10:FF:000003">
    <property type="entry name" value="UV excision repair protein RAD23 homolog"/>
    <property type="match status" value="1"/>
</dbReference>
<dbReference type="Gene3D" id="1.20.5.110">
    <property type="match status" value="1"/>
</dbReference>
<dbReference type="Proteomes" id="UP000678499">
    <property type="component" value="Unassembled WGS sequence"/>
</dbReference>
<dbReference type="InterPro" id="IPR036353">
    <property type="entry name" value="XPC-bd_sf"/>
</dbReference>
<evidence type="ECO:0000259" key="5">
    <source>
        <dbReference type="PROSITE" id="PS50892"/>
    </source>
</evidence>
<feature type="compositionally biased region" description="Low complexity" evidence="2">
    <location>
        <begin position="160"/>
        <end position="173"/>
    </location>
</feature>
<evidence type="ECO:0000259" key="4">
    <source>
        <dbReference type="PROSITE" id="PS50053"/>
    </source>
</evidence>
<protein>
    <submittedName>
        <fullName evidence="6">Uncharacterized protein</fullName>
    </submittedName>
</protein>
<keyword evidence="1" id="KW-0175">Coiled coil</keyword>
<name>A0A7R9BD84_9CRUS</name>
<dbReference type="InterPro" id="IPR001388">
    <property type="entry name" value="Synaptobrevin-like"/>
</dbReference>
<dbReference type="InterPro" id="IPR016444">
    <property type="entry name" value="Synaptobrevin/VAMP"/>
</dbReference>
<accession>A0A7R9BD84</accession>
<dbReference type="SUPFAM" id="SSF58038">
    <property type="entry name" value="SNARE fusion complex"/>
    <property type="match status" value="1"/>
</dbReference>
<evidence type="ECO:0000313" key="6">
    <source>
        <dbReference type="EMBL" id="CAD7272461.1"/>
    </source>
</evidence>
<dbReference type="PROSITE" id="PS50053">
    <property type="entry name" value="UBIQUITIN_2"/>
    <property type="match status" value="1"/>
</dbReference>
<feature type="domain" description="Ubiquitin-like" evidence="4">
    <location>
        <begin position="5"/>
        <end position="84"/>
    </location>
</feature>
<feature type="domain" description="V-SNARE coiled-coil homology" evidence="5">
    <location>
        <begin position="343"/>
        <end position="403"/>
    </location>
</feature>
<dbReference type="Pfam" id="PF00627">
    <property type="entry name" value="UBA"/>
    <property type="match status" value="1"/>
</dbReference>
<dbReference type="SMART" id="SM00165">
    <property type="entry name" value="UBA"/>
    <property type="match status" value="1"/>
</dbReference>
<dbReference type="GO" id="GO:0016020">
    <property type="term" value="C:membrane"/>
    <property type="evidence" value="ECO:0007669"/>
    <property type="project" value="InterPro"/>
</dbReference>
<sequence>MASWSKVTVKTLDQNTYEVDASGLKTVSEFKAKLETILGPDTIPADSMRIINNGQIMSDDNALLGDLKVDLKKPFLVMMTRAKTAPVSALPPVPNAEKSPMTRSEPLGQRSHLIQGQVTTSGNSVSEPTYSRSTERQRESYIRAFKVMQQGSSGIRDNSDTSVSVTGQGTTSQPDTSVEASVDNADPPLIVQALMAMGFDRAPVESALRMTEGDPDRALELLLNGALFMDDTTALGDLLSLHPPDAAFLQLVQEPYMNTLRERVQREGPDVLTDALRIVALQNTQAIEIIHANQDIFVDWLNGMDPSHTPQVKLASDSQLKCVIERTANNIMATNTAPDRNARLQQTQAQVDEVVGIMRVNVEKVLERDAKLSELDKSADELQQGAQQFTQTAKSLKRKYWWKNAKVSLNSLRLFCQIV</sequence>